<dbReference type="OrthoDB" id="1454412at1239"/>
<accession>A0A2K4ZJ72</accession>
<evidence type="ECO:0000313" key="2">
    <source>
        <dbReference type="Proteomes" id="UP000236311"/>
    </source>
</evidence>
<proteinExistence type="predicted"/>
<keyword evidence="2" id="KW-1185">Reference proteome</keyword>
<organism evidence="1 2">
    <name type="scientific">Acetatifactor muris</name>
    <dbReference type="NCBI Taxonomy" id="879566"/>
    <lineage>
        <taxon>Bacteria</taxon>
        <taxon>Bacillati</taxon>
        <taxon>Bacillota</taxon>
        <taxon>Clostridia</taxon>
        <taxon>Lachnospirales</taxon>
        <taxon>Lachnospiraceae</taxon>
        <taxon>Acetatifactor</taxon>
    </lineage>
</organism>
<dbReference type="EMBL" id="OFSM01000017">
    <property type="protein sequence ID" value="SOY30528.1"/>
    <property type="molecule type" value="Genomic_DNA"/>
</dbReference>
<protein>
    <submittedName>
        <fullName evidence="1">Uncharacterized protein</fullName>
    </submittedName>
</protein>
<evidence type="ECO:0000313" key="1">
    <source>
        <dbReference type="EMBL" id="SOY30528.1"/>
    </source>
</evidence>
<dbReference type="AlphaFoldDB" id="A0A2K4ZJ72"/>
<name>A0A2K4ZJ72_9FIRM</name>
<sequence>MGSKASQQMVLLLFLTIRKGAHMYSDRQTELSIFLEQLQQSAEEKTEERVIIHAVTKAGGEKIFEIERTHCLPQWYVWKHPAQTMEFLNNRKQAKKR</sequence>
<dbReference type="Proteomes" id="UP000236311">
    <property type="component" value="Unassembled WGS sequence"/>
</dbReference>
<dbReference type="RefSeq" id="WP_146040088.1">
    <property type="nucleotide sequence ID" value="NZ_JANJZD010000017.1"/>
</dbReference>
<reference evidence="1 2" key="1">
    <citation type="submission" date="2018-01" db="EMBL/GenBank/DDBJ databases">
        <authorList>
            <person name="Gaut B.S."/>
            <person name="Morton B.R."/>
            <person name="Clegg M.T."/>
            <person name="Duvall M.R."/>
        </authorList>
    </citation>
    <scope>NUCLEOTIDE SEQUENCE [LARGE SCALE GENOMIC DNA]</scope>
    <source>
        <strain evidence="1">GP69</strain>
    </source>
</reference>
<gene>
    <name evidence="1" type="ORF">AMURIS_03259</name>
</gene>